<reference evidence="6" key="1">
    <citation type="submission" date="2022-10" db="EMBL/GenBank/DDBJ databases">
        <title>The WGS of Solirubrobacter ginsenosidimutans DSM 21036.</title>
        <authorList>
            <person name="Jiang Z."/>
        </authorList>
    </citation>
    <scope>NUCLEOTIDE SEQUENCE</scope>
    <source>
        <strain evidence="6">DSM 21036</strain>
    </source>
</reference>
<name>A0A9X3MM67_9ACTN</name>
<dbReference type="InterPro" id="IPR014284">
    <property type="entry name" value="RNA_pol_sigma-70_dom"/>
</dbReference>
<dbReference type="InterPro" id="IPR039425">
    <property type="entry name" value="RNA_pol_sigma-70-like"/>
</dbReference>
<dbReference type="GO" id="GO:0006352">
    <property type="term" value="P:DNA-templated transcription initiation"/>
    <property type="evidence" value="ECO:0007669"/>
    <property type="project" value="InterPro"/>
</dbReference>
<proteinExistence type="inferred from homology"/>
<dbReference type="Pfam" id="PF04542">
    <property type="entry name" value="Sigma70_r2"/>
    <property type="match status" value="1"/>
</dbReference>
<dbReference type="InterPro" id="IPR013325">
    <property type="entry name" value="RNA_pol_sigma_r2"/>
</dbReference>
<dbReference type="InterPro" id="IPR036388">
    <property type="entry name" value="WH-like_DNA-bd_sf"/>
</dbReference>
<dbReference type="Proteomes" id="UP001149140">
    <property type="component" value="Unassembled WGS sequence"/>
</dbReference>
<organism evidence="6 7">
    <name type="scientific">Solirubrobacter ginsenosidimutans</name>
    <dbReference type="NCBI Taxonomy" id="490573"/>
    <lineage>
        <taxon>Bacteria</taxon>
        <taxon>Bacillati</taxon>
        <taxon>Actinomycetota</taxon>
        <taxon>Thermoleophilia</taxon>
        <taxon>Solirubrobacterales</taxon>
        <taxon>Solirubrobacteraceae</taxon>
        <taxon>Solirubrobacter</taxon>
    </lineage>
</organism>
<dbReference type="SUPFAM" id="SSF88946">
    <property type="entry name" value="Sigma2 domain of RNA polymerase sigma factors"/>
    <property type="match status" value="1"/>
</dbReference>
<evidence type="ECO:0000256" key="2">
    <source>
        <dbReference type="ARBA" id="ARBA00023015"/>
    </source>
</evidence>
<dbReference type="Gene3D" id="1.10.1740.10">
    <property type="match status" value="1"/>
</dbReference>
<keyword evidence="7" id="KW-1185">Reference proteome</keyword>
<dbReference type="NCBIfam" id="TIGR02937">
    <property type="entry name" value="sigma70-ECF"/>
    <property type="match status" value="1"/>
</dbReference>
<keyword evidence="3" id="KW-0731">Sigma factor</keyword>
<dbReference type="EMBL" id="JAPDOD010000001">
    <property type="protein sequence ID" value="MDA0158974.1"/>
    <property type="molecule type" value="Genomic_DNA"/>
</dbReference>
<evidence type="ECO:0000256" key="1">
    <source>
        <dbReference type="ARBA" id="ARBA00010641"/>
    </source>
</evidence>
<protein>
    <submittedName>
        <fullName evidence="6">Sigma-70 family RNA polymerase sigma factor</fullName>
    </submittedName>
</protein>
<dbReference type="AlphaFoldDB" id="A0A9X3MM67"/>
<evidence type="ECO:0000256" key="4">
    <source>
        <dbReference type="ARBA" id="ARBA00023163"/>
    </source>
</evidence>
<feature type="domain" description="RNA polymerase sigma-70 region 2" evidence="5">
    <location>
        <begin position="23"/>
        <end position="84"/>
    </location>
</feature>
<evidence type="ECO:0000313" key="6">
    <source>
        <dbReference type="EMBL" id="MDA0158974.1"/>
    </source>
</evidence>
<dbReference type="Gene3D" id="1.10.10.10">
    <property type="entry name" value="Winged helix-like DNA-binding domain superfamily/Winged helix DNA-binding domain"/>
    <property type="match status" value="1"/>
</dbReference>
<dbReference type="PANTHER" id="PTHR43133:SF63">
    <property type="entry name" value="RNA POLYMERASE SIGMA FACTOR FECI-RELATED"/>
    <property type="match status" value="1"/>
</dbReference>
<evidence type="ECO:0000256" key="3">
    <source>
        <dbReference type="ARBA" id="ARBA00023082"/>
    </source>
</evidence>
<keyword evidence="2" id="KW-0805">Transcription regulation</keyword>
<comment type="similarity">
    <text evidence="1">Belongs to the sigma-70 factor family. ECF subfamily.</text>
</comment>
<evidence type="ECO:0000259" key="5">
    <source>
        <dbReference type="Pfam" id="PF04542"/>
    </source>
</evidence>
<sequence>MDGRSDDDLLAATRGEPEAFAVFYRRHVHGLLAYFVRRTRDADLAADLTAETFAAALDGAHRHRPEKGPGAAWLYGIAKRILVSAAQQGAVEDRARRRLGMNPVAISDGDLERVEALATAEAVTAQLQQGLKELPRAQREAVLARVLAEDEYADIAARARTSELVIRKRVQRGLAGLRQRLEGTGA</sequence>
<keyword evidence="4" id="KW-0804">Transcription</keyword>
<comment type="caution">
    <text evidence="6">The sequence shown here is derived from an EMBL/GenBank/DDBJ whole genome shotgun (WGS) entry which is preliminary data.</text>
</comment>
<dbReference type="PANTHER" id="PTHR43133">
    <property type="entry name" value="RNA POLYMERASE ECF-TYPE SIGMA FACTO"/>
    <property type="match status" value="1"/>
</dbReference>
<dbReference type="GO" id="GO:0016987">
    <property type="term" value="F:sigma factor activity"/>
    <property type="evidence" value="ECO:0007669"/>
    <property type="project" value="UniProtKB-KW"/>
</dbReference>
<dbReference type="SUPFAM" id="SSF88659">
    <property type="entry name" value="Sigma3 and sigma4 domains of RNA polymerase sigma factors"/>
    <property type="match status" value="1"/>
</dbReference>
<accession>A0A9X3MM67</accession>
<dbReference type="RefSeq" id="WP_270037624.1">
    <property type="nucleotide sequence ID" value="NZ_JAPDOD010000001.1"/>
</dbReference>
<evidence type="ECO:0000313" key="7">
    <source>
        <dbReference type="Proteomes" id="UP001149140"/>
    </source>
</evidence>
<dbReference type="InterPro" id="IPR007627">
    <property type="entry name" value="RNA_pol_sigma70_r2"/>
</dbReference>
<gene>
    <name evidence="6" type="ORF">OM076_01755</name>
</gene>
<dbReference type="InterPro" id="IPR013324">
    <property type="entry name" value="RNA_pol_sigma_r3/r4-like"/>
</dbReference>